<dbReference type="InterPro" id="IPR039062">
    <property type="entry name" value="SPAT1"/>
</dbReference>
<dbReference type="PANTHER" id="PTHR14421:SF3">
    <property type="entry name" value="SPERMATOGENESIS-ASSOCIATED PROTEIN 1"/>
    <property type="match status" value="1"/>
</dbReference>
<feature type="non-terminal residue" evidence="1">
    <location>
        <position position="95"/>
    </location>
</feature>
<accession>A0A087TK08</accession>
<organism evidence="1 2">
    <name type="scientific">Stegodyphus mimosarum</name>
    <name type="common">African social velvet spider</name>
    <dbReference type="NCBI Taxonomy" id="407821"/>
    <lineage>
        <taxon>Eukaryota</taxon>
        <taxon>Metazoa</taxon>
        <taxon>Ecdysozoa</taxon>
        <taxon>Arthropoda</taxon>
        <taxon>Chelicerata</taxon>
        <taxon>Arachnida</taxon>
        <taxon>Araneae</taxon>
        <taxon>Araneomorphae</taxon>
        <taxon>Entelegynae</taxon>
        <taxon>Eresoidea</taxon>
        <taxon>Eresidae</taxon>
        <taxon>Stegodyphus</taxon>
    </lineage>
</organism>
<dbReference type="AlphaFoldDB" id="A0A087TK08"/>
<sequence length="95" mass="11010">MVDVNPVTEDIADFQENERPPSEQLVELHLYLVPKEKWLEKRKLAKNQAVDHTISVGFVRVLPQTVLADLRKEIHRQLGIDSVPEHFVFLRSVGR</sequence>
<evidence type="ECO:0000313" key="2">
    <source>
        <dbReference type="Proteomes" id="UP000054359"/>
    </source>
</evidence>
<dbReference type="Proteomes" id="UP000054359">
    <property type="component" value="Unassembled WGS sequence"/>
</dbReference>
<dbReference type="PANTHER" id="PTHR14421">
    <property type="entry name" value="SPERMATOGENESIS-ASSOCIATED PROTEIN 1"/>
    <property type="match status" value="1"/>
</dbReference>
<reference evidence="1 2" key="1">
    <citation type="submission" date="2013-11" db="EMBL/GenBank/DDBJ databases">
        <title>Genome sequencing of Stegodyphus mimosarum.</title>
        <authorList>
            <person name="Bechsgaard J."/>
        </authorList>
    </citation>
    <scope>NUCLEOTIDE SEQUENCE [LARGE SCALE GENOMIC DNA]</scope>
</reference>
<evidence type="ECO:0000313" key="1">
    <source>
        <dbReference type="EMBL" id="KFM65447.1"/>
    </source>
</evidence>
<keyword evidence="2" id="KW-1185">Reference proteome</keyword>
<protein>
    <submittedName>
        <fullName evidence="1">Spermatogenesis-associated protein 1</fullName>
    </submittedName>
</protein>
<dbReference type="OMA" id="APPYVCN"/>
<dbReference type="EMBL" id="KK115573">
    <property type="protein sequence ID" value="KFM65447.1"/>
    <property type="molecule type" value="Genomic_DNA"/>
</dbReference>
<dbReference type="STRING" id="407821.A0A087TK08"/>
<dbReference type="OrthoDB" id="6431793at2759"/>
<gene>
    <name evidence="1" type="ORF">X975_21687</name>
</gene>
<name>A0A087TK08_STEMI</name>
<proteinExistence type="predicted"/>